<sequence>MLPLPKPRVPARASNTSGISTTTRDVRGDVLSSLLSGTPSSSKVLTPQARAVRDEVVSQESAIERSVFRGPSLRSVEPIRRRQPCVEVVATQPGAIEVSIESWKQHEHPVLTVSRVNDESAIADDGGTAGLAVVAVARRRHVALQPPPPASLDVVLSQLGRSARRDQFPAYVHLCDAAHYVPPSLVTPRAAPEYSETWLQQVIVATNRKPIVDEEGLARFSPTLDDSTTWGIATIAIDEGFRGPLIGDIQKFRFVSWEPLARDRALHKLSHAASLDGDCLVYVHGFNTNLQFAARSAALYSRAFDRPTVVCFAWPSNPPLPKTWAISAVLSVAERNYTAAEQMLQRSVPVLAATAKLVRDALPRQTHLHWKAHSMGCYLVLAALDAVLQENNASRVAQRVVLDAPDTPTWFFQQAIARTSAHDVRFLHYFNPNDEPVELARQRRGLDYPAPGNGCVTAGQLGVQSVDCSNAKASYGNHDYGRIDPLCLADQRDFLKGTLPENRHLLHDPVKPGLWQIPPSR</sequence>
<dbReference type="PANTHER" id="PTHR36513:SF1">
    <property type="entry name" value="TRANSMEMBRANE PROTEIN"/>
    <property type="match status" value="1"/>
</dbReference>
<accession>A0AAD7UJH1</accession>
<dbReference type="Pfam" id="PF05990">
    <property type="entry name" value="DUF900"/>
    <property type="match status" value="1"/>
</dbReference>
<feature type="compositionally biased region" description="Polar residues" evidence="1">
    <location>
        <begin position="13"/>
        <end position="23"/>
    </location>
</feature>
<dbReference type="InterPro" id="IPR029058">
    <property type="entry name" value="AB_hydrolase_fold"/>
</dbReference>
<dbReference type="Proteomes" id="UP001230188">
    <property type="component" value="Unassembled WGS sequence"/>
</dbReference>
<dbReference type="Gene3D" id="3.40.50.1820">
    <property type="entry name" value="alpha/beta hydrolase"/>
    <property type="match status" value="1"/>
</dbReference>
<evidence type="ECO:0000313" key="2">
    <source>
        <dbReference type="EMBL" id="KAJ8608396.1"/>
    </source>
</evidence>
<evidence type="ECO:0000313" key="3">
    <source>
        <dbReference type="Proteomes" id="UP001230188"/>
    </source>
</evidence>
<gene>
    <name evidence="2" type="ORF">CTAYLR_008163</name>
</gene>
<dbReference type="SUPFAM" id="SSF53474">
    <property type="entry name" value="alpha/beta-Hydrolases"/>
    <property type="match status" value="1"/>
</dbReference>
<protein>
    <recommendedName>
        <fullName evidence="4">Alpha/beta hydrolase</fullName>
    </recommendedName>
</protein>
<dbReference type="AlphaFoldDB" id="A0AAD7UJH1"/>
<name>A0AAD7UJH1_9STRA</name>
<organism evidence="2 3">
    <name type="scientific">Chrysophaeum taylorii</name>
    <dbReference type="NCBI Taxonomy" id="2483200"/>
    <lineage>
        <taxon>Eukaryota</taxon>
        <taxon>Sar</taxon>
        <taxon>Stramenopiles</taxon>
        <taxon>Ochrophyta</taxon>
        <taxon>Pelagophyceae</taxon>
        <taxon>Pelagomonadales</taxon>
        <taxon>Pelagomonadaceae</taxon>
        <taxon>Chrysophaeum</taxon>
    </lineage>
</organism>
<dbReference type="EMBL" id="JAQMWT010000172">
    <property type="protein sequence ID" value="KAJ8608396.1"/>
    <property type="molecule type" value="Genomic_DNA"/>
</dbReference>
<proteinExistence type="predicted"/>
<evidence type="ECO:0000256" key="1">
    <source>
        <dbReference type="SAM" id="MobiDB-lite"/>
    </source>
</evidence>
<comment type="caution">
    <text evidence="2">The sequence shown here is derived from an EMBL/GenBank/DDBJ whole genome shotgun (WGS) entry which is preliminary data.</text>
</comment>
<reference evidence="2" key="1">
    <citation type="submission" date="2023-01" db="EMBL/GenBank/DDBJ databases">
        <title>Metagenome sequencing of chrysophaentin producing Chrysophaeum taylorii.</title>
        <authorList>
            <person name="Davison J."/>
            <person name="Bewley C."/>
        </authorList>
    </citation>
    <scope>NUCLEOTIDE SEQUENCE</scope>
    <source>
        <strain evidence="2">NIES-1699</strain>
    </source>
</reference>
<evidence type="ECO:0008006" key="4">
    <source>
        <dbReference type="Google" id="ProtNLM"/>
    </source>
</evidence>
<dbReference type="InterPro" id="IPR010297">
    <property type="entry name" value="DUF900_hydrolase"/>
</dbReference>
<feature type="region of interest" description="Disordered" evidence="1">
    <location>
        <begin position="1"/>
        <end position="25"/>
    </location>
</feature>
<keyword evidence="3" id="KW-1185">Reference proteome</keyword>
<dbReference type="PANTHER" id="PTHR36513">
    <property type="entry name" value="ABC TRANSMEMBRANE TYPE-1 DOMAIN-CONTAINING PROTEIN"/>
    <property type="match status" value="1"/>
</dbReference>